<evidence type="ECO:0008006" key="3">
    <source>
        <dbReference type="Google" id="ProtNLM"/>
    </source>
</evidence>
<organism evidence="1 2">
    <name type="scientific">[Eubacterium] siraeum 70/3</name>
    <dbReference type="NCBI Taxonomy" id="657319"/>
    <lineage>
        <taxon>Bacteria</taxon>
        <taxon>Bacillati</taxon>
        <taxon>Bacillota</taxon>
        <taxon>Clostridia</taxon>
        <taxon>Eubacteriales</taxon>
        <taxon>Oscillospiraceae</taxon>
        <taxon>Oscillospiraceae incertae sedis</taxon>
    </lineage>
</organism>
<name>D4JT40_9FIRM</name>
<dbReference type="Proteomes" id="UP000008803">
    <property type="component" value="Chromosome"/>
</dbReference>
<sequence length="232" mass="27108">MSTIQLLHGTDHIIEVPDINIGNPHNDYGRGFYCTRVEEMAREWACKKNTDGFVNVYDFDEDGLKVLNLLSGNHTVLNWIALLLQFRTFKLDSEVAVDAREYIIEHYSVDLSGYDIVVGYRADDSYFQYAESFVSNTLPLRSLNKALRLGKLGEQTVVISQRGFERLKFVDAYSVDKNVYYPKFLDRDTKARDTYRKEIKKTKSYRDDIFVLDILREEMSNDDPRIQRILFE</sequence>
<gene>
    <name evidence="1" type="ORF">EUS_10620</name>
</gene>
<evidence type="ECO:0000313" key="2">
    <source>
        <dbReference type="Proteomes" id="UP000008803"/>
    </source>
</evidence>
<protein>
    <recommendedName>
        <fullName evidence="3">DUF3990 domain-containing protein</fullName>
    </recommendedName>
</protein>
<dbReference type="KEGG" id="esu:EUS_10620"/>
<dbReference type="InterPro" id="IPR025051">
    <property type="entry name" value="DUF3990"/>
</dbReference>
<dbReference type="Pfam" id="PF13151">
    <property type="entry name" value="DUF3990"/>
    <property type="match status" value="1"/>
</dbReference>
<proteinExistence type="predicted"/>
<dbReference type="HOGENOM" id="CLU_075559_0_0_9"/>
<accession>D4JT40</accession>
<dbReference type="EMBL" id="FP929044">
    <property type="protein sequence ID" value="CBK96259.1"/>
    <property type="molecule type" value="Genomic_DNA"/>
</dbReference>
<reference evidence="1 2" key="2">
    <citation type="submission" date="2010-03" db="EMBL/GenBank/DDBJ databases">
        <authorList>
            <person name="Pajon A."/>
        </authorList>
    </citation>
    <scope>NUCLEOTIDE SEQUENCE [LARGE SCALE GENOMIC DNA]</scope>
    <source>
        <strain evidence="1 2">70/3</strain>
    </source>
</reference>
<dbReference type="AlphaFoldDB" id="D4JT40"/>
<evidence type="ECO:0000313" key="1">
    <source>
        <dbReference type="EMBL" id="CBK96259.1"/>
    </source>
</evidence>
<dbReference type="PATRIC" id="fig|657319.3.peg.1352"/>
<reference evidence="1 2" key="1">
    <citation type="submission" date="2010-03" db="EMBL/GenBank/DDBJ databases">
        <title>The genome sequence of Eubacterium siraeum 70/3.</title>
        <authorList>
            <consortium name="metaHIT consortium -- http://www.metahit.eu/"/>
            <person name="Pajon A."/>
            <person name="Turner K."/>
            <person name="Parkhill J."/>
            <person name="Duncan S."/>
            <person name="Flint H."/>
        </authorList>
    </citation>
    <scope>NUCLEOTIDE SEQUENCE [LARGE SCALE GENOMIC DNA]</scope>
    <source>
        <strain evidence="1 2">70/3</strain>
    </source>
</reference>
<dbReference type="BioCyc" id="ESIR657319:G136K-896-MONOMER"/>